<proteinExistence type="predicted"/>
<dbReference type="SUPFAM" id="SSF103473">
    <property type="entry name" value="MFS general substrate transporter"/>
    <property type="match status" value="1"/>
</dbReference>
<feature type="transmembrane region" description="Helical" evidence="6">
    <location>
        <begin position="397"/>
        <end position="420"/>
    </location>
</feature>
<evidence type="ECO:0000256" key="4">
    <source>
        <dbReference type="ARBA" id="ARBA00022989"/>
    </source>
</evidence>
<feature type="transmembrane region" description="Helical" evidence="6">
    <location>
        <begin position="145"/>
        <end position="167"/>
    </location>
</feature>
<feature type="transmembrane region" description="Helical" evidence="6">
    <location>
        <begin position="21"/>
        <end position="41"/>
    </location>
</feature>
<dbReference type="Gene3D" id="1.20.1250.20">
    <property type="entry name" value="MFS general substrate transporter like domains"/>
    <property type="match status" value="1"/>
</dbReference>
<evidence type="ECO:0000313" key="8">
    <source>
        <dbReference type="EMBL" id="KMS51836.1"/>
    </source>
</evidence>
<feature type="transmembrane region" description="Helical" evidence="6">
    <location>
        <begin position="328"/>
        <end position="349"/>
    </location>
</feature>
<accession>A0A0J7XII1</accession>
<feature type="transmembrane region" description="Helical" evidence="6">
    <location>
        <begin position="361"/>
        <end position="385"/>
    </location>
</feature>
<dbReference type="GO" id="GO:0022857">
    <property type="term" value="F:transmembrane transporter activity"/>
    <property type="evidence" value="ECO:0007669"/>
    <property type="project" value="InterPro"/>
</dbReference>
<feature type="transmembrane region" description="Helical" evidence="6">
    <location>
        <begin position="236"/>
        <end position="260"/>
    </location>
</feature>
<name>A0A0J7XII1_9SPHN</name>
<feature type="transmembrane region" description="Helical" evidence="6">
    <location>
        <begin position="304"/>
        <end position="322"/>
    </location>
</feature>
<dbReference type="Proteomes" id="UP000052268">
    <property type="component" value="Unassembled WGS sequence"/>
</dbReference>
<dbReference type="PANTHER" id="PTHR23505:SF79">
    <property type="entry name" value="PROTEIN SPINSTER"/>
    <property type="match status" value="1"/>
</dbReference>
<evidence type="ECO:0000256" key="3">
    <source>
        <dbReference type="ARBA" id="ARBA00022692"/>
    </source>
</evidence>
<evidence type="ECO:0000259" key="7">
    <source>
        <dbReference type="PROSITE" id="PS50850"/>
    </source>
</evidence>
<evidence type="ECO:0000256" key="5">
    <source>
        <dbReference type="ARBA" id="ARBA00023136"/>
    </source>
</evidence>
<sequence length="441" mass="46030">MSTEPAALPFPPVRQTLWPMLLLFLAAIFYSVDKAIVGVLAEPIKGDLGIDDIQMGLLMGLAYSLLSGVCGLWLGSLVDRHVRKRVLGGAIIVWSLSTALGGLAPNFATFFVFRALVGLGEAAVAPAAMSLIADMFPPDRRGRALSAYLIGATIGTALSSVIPGAILAANLHISLPGYGLVIPWRSAFLMCGVFGPIVGLAFLTIREPARRGLSPQRKAPARVGEKLAYLVRQRRLVIPLFGGFCLYYLAFVGVTSWTAPLLMRTYGLTLPQIANLLGLGMLIAGISGYVLGGFAADSRKSGRIGLMAMLPLIALPTAFAGYAPGVGLAIAALATISLTTPMLNVAMNATVQEIVPNDMRGFSYAFLSVVAALPAGAGGPFAIAFVSEKVLGDPSRIADSFVCVVLPCLVLAAACFAAAARAYRTAGADNELARVIAASHL</sequence>
<evidence type="ECO:0000256" key="1">
    <source>
        <dbReference type="ARBA" id="ARBA00004141"/>
    </source>
</evidence>
<dbReference type="PATRIC" id="fig|1114963.3.peg.4014"/>
<comment type="caution">
    <text evidence="8">The sequence shown here is derived from an EMBL/GenBank/DDBJ whole genome shotgun (WGS) entry which is preliminary data.</text>
</comment>
<gene>
    <name evidence="8" type="ORF">V474_02005</name>
</gene>
<protein>
    <recommendedName>
        <fullName evidence="7">Major facilitator superfamily (MFS) profile domain-containing protein</fullName>
    </recommendedName>
</protein>
<dbReference type="OrthoDB" id="6057322at2"/>
<evidence type="ECO:0000256" key="6">
    <source>
        <dbReference type="SAM" id="Phobius"/>
    </source>
</evidence>
<keyword evidence="4 6" id="KW-1133">Transmembrane helix</keyword>
<keyword evidence="2" id="KW-0813">Transport</keyword>
<dbReference type="InterPro" id="IPR036259">
    <property type="entry name" value="MFS_trans_sf"/>
</dbReference>
<feature type="transmembrane region" description="Helical" evidence="6">
    <location>
        <begin position="272"/>
        <end position="292"/>
    </location>
</feature>
<organism evidence="8 9">
    <name type="scientific">Novosphingobium barchaimii LL02</name>
    <dbReference type="NCBI Taxonomy" id="1114963"/>
    <lineage>
        <taxon>Bacteria</taxon>
        <taxon>Pseudomonadati</taxon>
        <taxon>Pseudomonadota</taxon>
        <taxon>Alphaproteobacteria</taxon>
        <taxon>Sphingomonadales</taxon>
        <taxon>Sphingomonadaceae</taxon>
        <taxon>Novosphingobium</taxon>
    </lineage>
</organism>
<feature type="transmembrane region" description="Helical" evidence="6">
    <location>
        <begin position="111"/>
        <end position="133"/>
    </location>
</feature>
<dbReference type="EMBL" id="JACU01000010">
    <property type="protein sequence ID" value="KMS51836.1"/>
    <property type="molecule type" value="Genomic_DNA"/>
</dbReference>
<keyword evidence="3 6" id="KW-0812">Transmembrane</keyword>
<dbReference type="AlphaFoldDB" id="A0A0J7XII1"/>
<dbReference type="PANTHER" id="PTHR23505">
    <property type="entry name" value="SPINSTER"/>
    <property type="match status" value="1"/>
</dbReference>
<dbReference type="RefSeq" id="WP_059153013.1">
    <property type="nucleotide sequence ID" value="NZ_KQ130457.1"/>
</dbReference>
<dbReference type="PROSITE" id="PS50850">
    <property type="entry name" value="MFS"/>
    <property type="match status" value="1"/>
</dbReference>
<feature type="transmembrane region" description="Helical" evidence="6">
    <location>
        <begin position="187"/>
        <end position="205"/>
    </location>
</feature>
<evidence type="ECO:0000313" key="9">
    <source>
        <dbReference type="Proteomes" id="UP000052268"/>
    </source>
</evidence>
<dbReference type="InterPro" id="IPR011701">
    <property type="entry name" value="MFS"/>
</dbReference>
<dbReference type="InterPro" id="IPR044770">
    <property type="entry name" value="MFS_spinster-like"/>
</dbReference>
<dbReference type="InterPro" id="IPR020846">
    <property type="entry name" value="MFS_dom"/>
</dbReference>
<feature type="transmembrane region" description="Helical" evidence="6">
    <location>
        <begin position="53"/>
        <end position="74"/>
    </location>
</feature>
<comment type="subcellular location">
    <subcellularLocation>
        <location evidence="1">Membrane</location>
        <topology evidence="1">Multi-pass membrane protein</topology>
    </subcellularLocation>
</comment>
<evidence type="ECO:0000256" key="2">
    <source>
        <dbReference type="ARBA" id="ARBA00022448"/>
    </source>
</evidence>
<keyword evidence="5 6" id="KW-0472">Membrane</keyword>
<dbReference type="GO" id="GO:0016020">
    <property type="term" value="C:membrane"/>
    <property type="evidence" value="ECO:0007669"/>
    <property type="project" value="UniProtKB-SubCell"/>
</dbReference>
<feature type="domain" description="Major facilitator superfamily (MFS) profile" evidence="7">
    <location>
        <begin position="19"/>
        <end position="423"/>
    </location>
</feature>
<reference evidence="8 9" key="1">
    <citation type="journal article" date="2015" name="G3 (Bethesda)">
        <title>Insights into Ongoing Evolution of the Hexachlorocyclohexane Catabolic Pathway from Comparative Genomics of Ten Sphingomonadaceae Strains.</title>
        <authorList>
            <person name="Pearce S.L."/>
            <person name="Oakeshott J.G."/>
            <person name="Pandey G."/>
        </authorList>
    </citation>
    <scope>NUCLEOTIDE SEQUENCE [LARGE SCALE GENOMIC DNA]</scope>
    <source>
        <strain evidence="8 9">LL02</strain>
    </source>
</reference>
<keyword evidence="9" id="KW-1185">Reference proteome</keyword>
<dbReference type="Pfam" id="PF07690">
    <property type="entry name" value="MFS_1"/>
    <property type="match status" value="1"/>
</dbReference>
<feature type="transmembrane region" description="Helical" evidence="6">
    <location>
        <begin position="86"/>
        <end position="105"/>
    </location>
</feature>